<evidence type="ECO:0000256" key="4">
    <source>
        <dbReference type="ARBA" id="ARBA00022777"/>
    </source>
</evidence>
<comment type="similarity">
    <text evidence="1 8">Belongs to the cytidylate kinase family. Type 1 subfamily.</text>
</comment>
<dbReference type="GO" id="GO:0036431">
    <property type="term" value="F:dCMP kinase activity"/>
    <property type="evidence" value="ECO:0007669"/>
    <property type="project" value="InterPro"/>
</dbReference>
<keyword evidence="5 8" id="KW-0067">ATP-binding</keyword>
<dbReference type="OrthoDB" id="9807434at2"/>
<name>A0A0K2SKI9_LIMPI</name>
<dbReference type="GO" id="GO:0006220">
    <property type="term" value="P:pyrimidine nucleotide metabolic process"/>
    <property type="evidence" value="ECO:0007669"/>
    <property type="project" value="UniProtKB-UniRule"/>
</dbReference>
<dbReference type="HAMAP" id="MF_00238">
    <property type="entry name" value="Cytidyl_kinase_type1"/>
    <property type="match status" value="1"/>
</dbReference>
<evidence type="ECO:0000256" key="2">
    <source>
        <dbReference type="ARBA" id="ARBA00022679"/>
    </source>
</evidence>
<evidence type="ECO:0000256" key="7">
    <source>
        <dbReference type="ARBA" id="ARBA00048478"/>
    </source>
</evidence>
<dbReference type="EMBL" id="AP014924">
    <property type="protein sequence ID" value="BAS27628.1"/>
    <property type="molecule type" value="Genomic_DNA"/>
</dbReference>
<evidence type="ECO:0000259" key="9">
    <source>
        <dbReference type="Pfam" id="PF02224"/>
    </source>
</evidence>
<evidence type="ECO:0000313" key="11">
    <source>
        <dbReference type="Proteomes" id="UP000065807"/>
    </source>
</evidence>
<keyword evidence="11" id="KW-1185">Reference proteome</keyword>
<protein>
    <recommendedName>
        <fullName evidence="8">Cytidylate kinase</fullName>
        <shortName evidence="8">CK</shortName>
        <ecNumber evidence="8">2.7.4.25</ecNumber>
    </recommendedName>
    <alternativeName>
        <fullName evidence="8">Cytidine monophosphate kinase</fullName>
        <shortName evidence="8">CMP kinase</shortName>
    </alternativeName>
</protein>
<organism evidence="10 11">
    <name type="scientific">Limnochorda pilosa</name>
    <dbReference type="NCBI Taxonomy" id="1555112"/>
    <lineage>
        <taxon>Bacteria</taxon>
        <taxon>Bacillati</taxon>
        <taxon>Bacillota</taxon>
        <taxon>Limnochordia</taxon>
        <taxon>Limnochordales</taxon>
        <taxon>Limnochordaceae</taxon>
        <taxon>Limnochorda</taxon>
    </lineage>
</organism>
<dbReference type="EC" id="2.7.4.25" evidence="8"/>
<dbReference type="KEGG" id="lpil:LIP_1784"/>
<dbReference type="NCBIfam" id="TIGR00017">
    <property type="entry name" value="cmk"/>
    <property type="match status" value="1"/>
</dbReference>
<sequence length="241" mass="26571">MGGEEGTALSDRFRIAIDGPAGAGKSTVARRVAERLGFLYVDTGAMYRALTLKVLEWGAAWEDRSQLARIARESRVELVPAPETPRGNQVFLDGREVTEAVRSPQVGRYVSRLAAVAAVRDVLVEQQRALAARGGVVMDGRDVGSVILPDAELKIFLTATPEERVRRRWAELRAQGFDVTWDDVARDVSERDRLDQARSASPLRRMPDAVEVETTGRDVDAVVDEILRLVERRRASCSTGS</sequence>
<feature type="domain" description="Cytidylate kinase" evidence="9">
    <location>
        <begin position="15"/>
        <end position="231"/>
    </location>
</feature>
<dbReference type="GO" id="GO:0036430">
    <property type="term" value="F:CMP kinase activity"/>
    <property type="evidence" value="ECO:0007669"/>
    <property type="project" value="RHEA"/>
</dbReference>
<dbReference type="InterPro" id="IPR003136">
    <property type="entry name" value="Cytidylate_kin"/>
</dbReference>
<dbReference type="CDD" id="cd02020">
    <property type="entry name" value="CMPK"/>
    <property type="match status" value="1"/>
</dbReference>
<evidence type="ECO:0000256" key="3">
    <source>
        <dbReference type="ARBA" id="ARBA00022741"/>
    </source>
</evidence>
<reference evidence="11" key="1">
    <citation type="submission" date="2015-07" db="EMBL/GenBank/DDBJ databases">
        <title>Complete genome sequence and phylogenetic analysis of Limnochorda pilosa.</title>
        <authorList>
            <person name="Watanabe M."/>
            <person name="Kojima H."/>
            <person name="Fukui M."/>
        </authorList>
    </citation>
    <scope>NUCLEOTIDE SEQUENCE [LARGE SCALE GENOMIC DNA]</scope>
    <source>
        <strain evidence="11">HC45</strain>
    </source>
</reference>
<dbReference type="InterPro" id="IPR011994">
    <property type="entry name" value="Cytidylate_kinase_dom"/>
</dbReference>
<evidence type="ECO:0000256" key="1">
    <source>
        <dbReference type="ARBA" id="ARBA00009427"/>
    </source>
</evidence>
<proteinExistence type="inferred from homology"/>
<keyword evidence="4 8" id="KW-0418">Kinase</keyword>
<keyword evidence="3 8" id="KW-0547">Nucleotide-binding</keyword>
<feature type="binding site" evidence="8">
    <location>
        <begin position="19"/>
        <end position="27"/>
    </location>
    <ligand>
        <name>ATP</name>
        <dbReference type="ChEBI" id="CHEBI:30616"/>
    </ligand>
</feature>
<dbReference type="Pfam" id="PF02224">
    <property type="entry name" value="Cytidylate_kin"/>
    <property type="match status" value="1"/>
</dbReference>
<evidence type="ECO:0000256" key="8">
    <source>
        <dbReference type="HAMAP-Rule" id="MF_00238"/>
    </source>
</evidence>
<comment type="catalytic activity">
    <reaction evidence="6 8">
        <text>dCMP + ATP = dCDP + ADP</text>
        <dbReference type="Rhea" id="RHEA:25094"/>
        <dbReference type="ChEBI" id="CHEBI:30616"/>
        <dbReference type="ChEBI" id="CHEBI:57566"/>
        <dbReference type="ChEBI" id="CHEBI:58593"/>
        <dbReference type="ChEBI" id="CHEBI:456216"/>
        <dbReference type="EC" id="2.7.4.25"/>
    </reaction>
</comment>
<dbReference type="GO" id="GO:0005737">
    <property type="term" value="C:cytoplasm"/>
    <property type="evidence" value="ECO:0007669"/>
    <property type="project" value="UniProtKB-SubCell"/>
</dbReference>
<comment type="subcellular location">
    <subcellularLocation>
        <location evidence="8">Cytoplasm</location>
    </subcellularLocation>
</comment>
<dbReference type="Proteomes" id="UP000065807">
    <property type="component" value="Chromosome"/>
</dbReference>
<dbReference type="AlphaFoldDB" id="A0A0K2SKI9"/>
<dbReference type="Gene3D" id="3.40.50.300">
    <property type="entry name" value="P-loop containing nucleotide triphosphate hydrolases"/>
    <property type="match status" value="1"/>
</dbReference>
<gene>
    <name evidence="8" type="primary">cmk</name>
    <name evidence="10" type="ORF">LIP_1784</name>
</gene>
<dbReference type="SUPFAM" id="SSF52540">
    <property type="entry name" value="P-loop containing nucleoside triphosphate hydrolases"/>
    <property type="match status" value="1"/>
</dbReference>
<dbReference type="InterPro" id="IPR027417">
    <property type="entry name" value="P-loop_NTPase"/>
</dbReference>
<keyword evidence="8" id="KW-0963">Cytoplasm</keyword>
<comment type="catalytic activity">
    <reaction evidence="7 8">
        <text>CMP + ATP = CDP + ADP</text>
        <dbReference type="Rhea" id="RHEA:11600"/>
        <dbReference type="ChEBI" id="CHEBI:30616"/>
        <dbReference type="ChEBI" id="CHEBI:58069"/>
        <dbReference type="ChEBI" id="CHEBI:60377"/>
        <dbReference type="ChEBI" id="CHEBI:456216"/>
        <dbReference type="EC" id="2.7.4.25"/>
    </reaction>
</comment>
<dbReference type="PATRIC" id="fig|1555112.3.peg.1816"/>
<reference evidence="11" key="2">
    <citation type="journal article" date="2016" name="Int. J. Syst. Evol. Microbiol.">
        <title>Complete genome sequence and cell structure of Limnochorda pilosa, a Gram-negative spore-former within the phylum Firmicutes.</title>
        <authorList>
            <person name="Watanabe M."/>
            <person name="Kojima H."/>
            <person name="Fukui M."/>
        </authorList>
    </citation>
    <scope>NUCLEOTIDE SEQUENCE [LARGE SCALE GENOMIC DNA]</scope>
    <source>
        <strain evidence="11">HC45</strain>
    </source>
</reference>
<evidence type="ECO:0000256" key="6">
    <source>
        <dbReference type="ARBA" id="ARBA00047615"/>
    </source>
</evidence>
<accession>A0A0K2SKI9</accession>
<dbReference type="STRING" id="1555112.LIP_1784"/>
<evidence type="ECO:0000256" key="5">
    <source>
        <dbReference type="ARBA" id="ARBA00022840"/>
    </source>
</evidence>
<evidence type="ECO:0000313" key="10">
    <source>
        <dbReference type="EMBL" id="BAS27628.1"/>
    </source>
</evidence>
<dbReference type="GO" id="GO:0005524">
    <property type="term" value="F:ATP binding"/>
    <property type="evidence" value="ECO:0007669"/>
    <property type="project" value="UniProtKB-UniRule"/>
</dbReference>
<keyword evidence="2 8" id="KW-0808">Transferase</keyword>
<dbReference type="RefSeq" id="WP_068136748.1">
    <property type="nucleotide sequence ID" value="NZ_AP014924.1"/>
</dbReference>